<reference evidence="1" key="1">
    <citation type="submission" date="2015-10" db="EMBL/GenBank/DDBJ databases">
        <authorList>
            <person name="Gilbert D.G."/>
        </authorList>
    </citation>
    <scope>NUCLEOTIDE SEQUENCE</scope>
</reference>
<organism evidence="1">
    <name type="scientific">hydrothermal vent metagenome</name>
    <dbReference type="NCBI Taxonomy" id="652676"/>
    <lineage>
        <taxon>unclassified sequences</taxon>
        <taxon>metagenomes</taxon>
        <taxon>ecological metagenomes</taxon>
    </lineage>
</organism>
<sequence>MKQVEQVVRQLIVLLATRLHIVFAPLKARGPKIVADLPDGVELAIFPRRSRQRSLA</sequence>
<dbReference type="AlphaFoldDB" id="A0A160U1Z8"/>
<accession>A0A160U1Z8</accession>
<proteinExistence type="predicted"/>
<protein>
    <submittedName>
        <fullName evidence="1">Uncharacterized protein</fullName>
    </submittedName>
</protein>
<evidence type="ECO:0000313" key="1">
    <source>
        <dbReference type="EMBL" id="CUS56754.1"/>
    </source>
</evidence>
<dbReference type="EMBL" id="CZQD01000032">
    <property type="protein sequence ID" value="CUS56754.1"/>
    <property type="molecule type" value="Genomic_DNA"/>
</dbReference>
<name>A0A160U1Z8_9ZZZZ</name>
<gene>
    <name evidence="1" type="ORF">MGWOODY_Hyp2155</name>
</gene>